<dbReference type="Pfam" id="PF02525">
    <property type="entry name" value="Flavodoxin_2"/>
    <property type="match status" value="1"/>
</dbReference>
<dbReference type="RefSeq" id="WP_086434516.1">
    <property type="nucleotide sequence ID" value="NZ_FXWH01000001.1"/>
</dbReference>
<dbReference type="GO" id="GO:0016652">
    <property type="term" value="F:oxidoreductase activity, acting on NAD(P)H as acceptor"/>
    <property type="evidence" value="ECO:0007669"/>
    <property type="project" value="UniProtKB-UniRule"/>
</dbReference>
<dbReference type="OrthoDB" id="9787136at2"/>
<keyword evidence="4 6" id="KW-0520">NAD</keyword>
<dbReference type="HAMAP" id="MF_01216">
    <property type="entry name" value="Azoreductase_type1"/>
    <property type="match status" value="1"/>
</dbReference>
<keyword evidence="1 6" id="KW-0285">Flavoprotein</keyword>
<gene>
    <name evidence="6" type="primary">azoR</name>
    <name evidence="8" type="ORF">SAMN06297229_1450</name>
</gene>
<evidence type="ECO:0000256" key="2">
    <source>
        <dbReference type="ARBA" id="ARBA00022643"/>
    </source>
</evidence>
<keyword evidence="2 6" id="KW-0288">FMN</keyword>
<sequence>MKILHLDSGLFVDQSVTRKLSAQLVKRLQQNDGTAELVYRDLVADSPAHLTAEILMAAGKEESERSDFEQQQVKLTESFLDELFAADTLVISAPMYNFTIPSQLKAWLDRVLQAGKTFRYTESGAEGLVTGKTAYIVSSRGGVYSNGDAAAMEHQESYLTSALAFIGITDVKVVRAEGVNLGDEPKAQAIAAAEAEIKQL</sequence>
<comment type="catalytic activity">
    <reaction evidence="5">
        <text>N,N-dimethyl-1,4-phenylenediamine + anthranilate + 2 NAD(+) = 2-(4-dimethylaminophenyl)diazenylbenzoate + 2 NADH + 2 H(+)</text>
        <dbReference type="Rhea" id="RHEA:55872"/>
        <dbReference type="ChEBI" id="CHEBI:15378"/>
        <dbReference type="ChEBI" id="CHEBI:15783"/>
        <dbReference type="ChEBI" id="CHEBI:16567"/>
        <dbReference type="ChEBI" id="CHEBI:57540"/>
        <dbReference type="ChEBI" id="CHEBI:57945"/>
        <dbReference type="ChEBI" id="CHEBI:71579"/>
        <dbReference type="EC" id="1.7.1.17"/>
    </reaction>
    <physiologicalReaction direction="right-to-left" evidence="5">
        <dbReference type="Rhea" id="RHEA:55874"/>
    </physiologicalReaction>
</comment>
<dbReference type="GO" id="GO:0010181">
    <property type="term" value="F:FMN binding"/>
    <property type="evidence" value="ECO:0007669"/>
    <property type="project" value="UniProtKB-UniRule"/>
</dbReference>
<evidence type="ECO:0000256" key="3">
    <source>
        <dbReference type="ARBA" id="ARBA00023002"/>
    </source>
</evidence>
<feature type="binding site" evidence="6">
    <location>
        <begin position="139"/>
        <end position="142"/>
    </location>
    <ligand>
        <name>FMN</name>
        <dbReference type="ChEBI" id="CHEBI:58210"/>
    </ligand>
</feature>
<dbReference type="EC" id="1.7.1.17" evidence="6"/>
<evidence type="ECO:0000259" key="7">
    <source>
        <dbReference type="Pfam" id="PF02525"/>
    </source>
</evidence>
<dbReference type="EC" id="1.6.5.-" evidence="6"/>
<evidence type="ECO:0000256" key="5">
    <source>
        <dbReference type="ARBA" id="ARBA00048542"/>
    </source>
</evidence>
<feature type="domain" description="Flavodoxin-like fold" evidence="7">
    <location>
        <begin position="1"/>
        <end position="199"/>
    </location>
</feature>
<name>A0A1Y6ETV5_9GAMM</name>
<dbReference type="InterPro" id="IPR029039">
    <property type="entry name" value="Flavoprotein-like_sf"/>
</dbReference>
<evidence type="ECO:0000313" key="8">
    <source>
        <dbReference type="EMBL" id="SMQ66144.1"/>
    </source>
</evidence>
<dbReference type="PANTHER" id="PTHR43741">
    <property type="entry name" value="FMN-DEPENDENT NADH-AZOREDUCTASE 1"/>
    <property type="match status" value="1"/>
</dbReference>
<comment type="catalytic activity">
    <reaction evidence="6">
        <text>2 a quinone + NADH + H(+) = 2 a 1,4-benzosemiquinone + NAD(+)</text>
        <dbReference type="Rhea" id="RHEA:65952"/>
        <dbReference type="ChEBI" id="CHEBI:15378"/>
        <dbReference type="ChEBI" id="CHEBI:57540"/>
        <dbReference type="ChEBI" id="CHEBI:57945"/>
        <dbReference type="ChEBI" id="CHEBI:132124"/>
        <dbReference type="ChEBI" id="CHEBI:134225"/>
    </reaction>
</comment>
<dbReference type="EMBL" id="FXWH01000001">
    <property type="protein sequence ID" value="SMQ66144.1"/>
    <property type="molecule type" value="Genomic_DNA"/>
</dbReference>
<protein>
    <recommendedName>
        <fullName evidence="6">FMN dependent NADH:quinone oxidoreductase</fullName>
        <ecNumber evidence="6">1.6.5.-</ecNumber>
    </recommendedName>
    <alternativeName>
        <fullName evidence="6">Azo-dye reductase</fullName>
    </alternativeName>
    <alternativeName>
        <fullName evidence="6">FMN-dependent NADH-azo compound oxidoreductase</fullName>
    </alternativeName>
    <alternativeName>
        <fullName evidence="6">FMN-dependent NADH-azoreductase</fullName>
        <ecNumber evidence="6">1.7.1.17</ecNumber>
    </alternativeName>
</protein>
<comment type="function">
    <text evidence="6">Also exhibits azoreductase activity. Catalyzes the reductive cleavage of the azo bond in aromatic azo compounds to the corresponding amines.</text>
</comment>
<comment type="cofactor">
    <cofactor evidence="6">
        <name>FMN</name>
        <dbReference type="ChEBI" id="CHEBI:58210"/>
    </cofactor>
    <text evidence="6">Binds 1 FMN per subunit.</text>
</comment>
<evidence type="ECO:0000313" key="9">
    <source>
        <dbReference type="Proteomes" id="UP000194450"/>
    </source>
</evidence>
<evidence type="ECO:0000256" key="4">
    <source>
        <dbReference type="ARBA" id="ARBA00023027"/>
    </source>
</evidence>
<evidence type="ECO:0000256" key="6">
    <source>
        <dbReference type="HAMAP-Rule" id="MF_01216"/>
    </source>
</evidence>
<keyword evidence="9" id="KW-1185">Reference proteome</keyword>
<comment type="function">
    <text evidence="6">Quinone reductase that provides resistance to thiol-specific stress caused by electrophilic quinones.</text>
</comment>
<comment type="caution">
    <text evidence="6">Lacks conserved residue(s) required for the propagation of feature annotation.</text>
</comment>
<dbReference type="Proteomes" id="UP000194450">
    <property type="component" value="Unassembled WGS sequence"/>
</dbReference>
<accession>A0A1Y6ETV5</accession>
<comment type="similarity">
    <text evidence="6">Belongs to the azoreductase type 1 family.</text>
</comment>
<dbReference type="GO" id="GO:0016655">
    <property type="term" value="F:oxidoreductase activity, acting on NAD(P)H, quinone or similar compound as acceptor"/>
    <property type="evidence" value="ECO:0007669"/>
    <property type="project" value="InterPro"/>
</dbReference>
<dbReference type="InterPro" id="IPR003680">
    <property type="entry name" value="Flavodoxin_fold"/>
</dbReference>
<reference evidence="9" key="1">
    <citation type="submission" date="2017-04" db="EMBL/GenBank/DDBJ databases">
        <authorList>
            <person name="Varghese N."/>
            <person name="Submissions S."/>
        </authorList>
    </citation>
    <scope>NUCLEOTIDE SEQUENCE [LARGE SCALE GENOMIC DNA]</scope>
</reference>
<dbReference type="Gene3D" id="3.40.50.360">
    <property type="match status" value="1"/>
</dbReference>
<proteinExistence type="inferred from homology"/>
<keyword evidence="3 6" id="KW-0560">Oxidoreductase</keyword>
<dbReference type="AlphaFoldDB" id="A0A1Y6ETV5"/>
<evidence type="ECO:0000256" key="1">
    <source>
        <dbReference type="ARBA" id="ARBA00022630"/>
    </source>
</evidence>
<organism evidence="8 9">
    <name type="scientific">Pseudidiomarina planktonica</name>
    <dbReference type="NCBI Taxonomy" id="1323738"/>
    <lineage>
        <taxon>Bacteria</taxon>
        <taxon>Pseudomonadati</taxon>
        <taxon>Pseudomonadota</taxon>
        <taxon>Gammaproteobacteria</taxon>
        <taxon>Alteromonadales</taxon>
        <taxon>Idiomarinaceae</taxon>
        <taxon>Pseudidiomarina</taxon>
    </lineage>
</organism>
<dbReference type="InterPro" id="IPR050104">
    <property type="entry name" value="FMN-dep_NADH:Q_OxRdtase_AzoR1"/>
</dbReference>
<dbReference type="PANTHER" id="PTHR43741:SF4">
    <property type="entry name" value="FMN-DEPENDENT NADH:QUINONE OXIDOREDUCTASE"/>
    <property type="match status" value="1"/>
</dbReference>
<dbReference type="GO" id="GO:0009055">
    <property type="term" value="F:electron transfer activity"/>
    <property type="evidence" value="ECO:0007669"/>
    <property type="project" value="UniProtKB-UniRule"/>
</dbReference>
<dbReference type="InterPro" id="IPR023048">
    <property type="entry name" value="NADH:quinone_OxRdtase_FMN_depd"/>
</dbReference>
<dbReference type="SUPFAM" id="SSF52218">
    <property type="entry name" value="Flavoproteins"/>
    <property type="match status" value="1"/>
</dbReference>
<comment type="subunit">
    <text evidence="6">Homodimer.</text>
</comment>
<feature type="binding site" evidence="6">
    <location>
        <begin position="95"/>
        <end position="98"/>
    </location>
    <ligand>
        <name>FMN</name>
        <dbReference type="ChEBI" id="CHEBI:58210"/>
    </ligand>
</feature>